<evidence type="ECO:0000313" key="1">
    <source>
        <dbReference type="EMBL" id="KRK95719.1"/>
    </source>
</evidence>
<dbReference type="EMBL" id="AZDV01000006">
    <property type="protein sequence ID" value="KRK95719.1"/>
    <property type="molecule type" value="Genomic_DNA"/>
</dbReference>
<proteinExistence type="predicted"/>
<dbReference type="OrthoDB" id="7321121at2"/>
<dbReference type="InterPro" id="IPR023213">
    <property type="entry name" value="CAT-like_dom_sf"/>
</dbReference>
<dbReference type="Gene3D" id="3.30.559.10">
    <property type="entry name" value="Chloramphenicol acetyltransferase-like domain"/>
    <property type="match status" value="1"/>
</dbReference>
<keyword evidence="2" id="KW-1185">Reference proteome</keyword>
<accession>A0A0R1LVR4</accession>
<protein>
    <submittedName>
        <fullName evidence="1">NRPS condensation (Elongation) domain-containing protein</fullName>
    </submittedName>
</protein>
<dbReference type="AlphaFoldDB" id="A0A0R1LVR4"/>
<organism evidence="1 2">
    <name type="scientific">Levilactobacillus acidifarinae DSM 19394 = JCM 15949</name>
    <dbReference type="NCBI Taxonomy" id="1423715"/>
    <lineage>
        <taxon>Bacteria</taxon>
        <taxon>Bacillati</taxon>
        <taxon>Bacillota</taxon>
        <taxon>Bacilli</taxon>
        <taxon>Lactobacillales</taxon>
        <taxon>Lactobacillaceae</taxon>
        <taxon>Levilactobacillus</taxon>
    </lineage>
</organism>
<dbReference type="SUPFAM" id="SSF52777">
    <property type="entry name" value="CoA-dependent acyltransferases"/>
    <property type="match status" value="3"/>
</dbReference>
<dbReference type="Gene3D" id="3.30.559.30">
    <property type="entry name" value="Nonribosomal peptide synthetase, condensation domain"/>
    <property type="match status" value="1"/>
</dbReference>
<dbReference type="PATRIC" id="fig|1423715.3.peg.137"/>
<evidence type="ECO:0000313" key="2">
    <source>
        <dbReference type="Proteomes" id="UP000051955"/>
    </source>
</evidence>
<gene>
    <name evidence="1" type="ORF">FD25_GL000134</name>
</gene>
<dbReference type="RefSeq" id="WP_057802095.1">
    <property type="nucleotide sequence ID" value="NZ_AZDV01000006.1"/>
</dbReference>
<name>A0A0R1LVR4_9LACO</name>
<dbReference type="Proteomes" id="UP000051955">
    <property type="component" value="Unassembled WGS sequence"/>
</dbReference>
<dbReference type="STRING" id="1423715.FD25_GL000134"/>
<comment type="caution">
    <text evidence="1">The sequence shown here is derived from an EMBL/GenBank/DDBJ whole genome shotgun (WGS) entry which is preliminary data.</text>
</comment>
<sequence length="414" mass="46354">MNQNPLNILHTIGLKELYPIIRCQIKLTGQLDVDRFRRAVTLSAKVVPELFCKYNLADNSWTPVVDDATTMVTVVDQLTPELDANPDWFNQPQLRIFIEPGETTTLVLTMSHILTDGSGFKQYLYLLSDCYNRGVAAVKDVHNTVELDWLKALLKTHPAPKQGKDVDHPVHALGLPRLAAATAERKAHVSGVRLSAVLTKQLLHATHDQHVTVNDVLMATFGKTIQAYAPEVTDIAIACPTDMRQSIEHDQAQLRIANHTARYNPAIPAPLAEPIRESVQKMHAGMATLKERDQFLDSVRSLMAQYEHESIEQLQQIVEANYHVRPIGYTNFGIIDDQRLRLDDTEITDVLMTGSFRFAPMYQIACSTFKGQLTLGFNMVGTDQEVQFGRDLAKAMAGRIEDFIDPQTATTQTL</sequence>
<reference evidence="1 2" key="1">
    <citation type="journal article" date="2015" name="Genome Announc.">
        <title>Expanding the biotechnology potential of lactobacilli through comparative genomics of 213 strains and associated genera.</title>
        <authorList>
            <person name="Sun Z."/>
            <person name="Harris H.M."/>
            <person name="McCann A."/>
            <person name="Guo C."/>
            <person name="Argimon S."/>
            <person name="Zhang W."/>
            <person name="Yang X."/>
            <person name="Jeffery I.B."/>
            <person name="Cooney J.C."/>
            <person name="Kagawa T.F."/>
            <person name="Liu W."/>
            <person name="Song Y."/>
            <person name="Salvetti E."/>
            <person name="Wrobel A."/>
            <person name="Rasinkangas P."/>
            <person name="Parkhill J."/>
            <person name="Rea M.C."/>
            <person name="O'Sullivan O."/>
            <person name="Ritari J."/>
            <person name="Douillard F.P."/>
            <person name="Paul Ross R."/>
            <person name="Yang R."/>
            <person name="Briner A.E."/>
            <person name="Felis G.E."/>
            <person name="de Vos W.M."/>
            <person name="Barrangou R."/>
            <person name="Klaenhammer T.R."/>
            <person name="Caufield P.W."/>
            <person name="Cui Y."/>
            <person name="Zhang H."/>
            <person name="O'Toole P.W."/>
        </authorList>
    </citation>
    <scope>NUCLEOTIDE SEQUENCE [LARGE SCALE GENOMIC DNA]</scope>
    <source>
        <strain evidence="1 2">DSM 19394</strain>
    </source>
</reference>